<feature type="transmembrane region" description="Helical" evidence="1">
    <location>
        <begin position="403"/>
        <end position="434"/>
    </location>
</feature>
<feature type="transmembrane region" description="Helical" evidence="1">
    <location>
        <begin position="107"/>
        <end position="126"/>
    </location>
</feature>
<feature type="transmembrane region" description="Helical" evidence="1">
    <location>
        <begin position="52"/>
        <end position="72"/>
    </location>
</feature>
<evidence type="ECO:0000313" key="3">
    <source>
        <dbReference type="EMBL" id="QDT63884.1"/>
    </source>
</evidence>
<dbReference type="Proteomes" id="UP000319976">
    <property type="component" value="Chromosome"/>
</dbReference>
<keyword evidence="4" id="KW-1185">Reference proteome</keyword>
<dbReference type="Pfam" id="PF01970">
    <property type="entry name" value="TctA"/>
    <property type="match status" value="1"/>
</dbReference>
<accession>A0A517T686</accession>
<dbReference type="KEGG" id="chya:V22_11100"/>
<reference evidence="3 4" key="1">
    <citation type="submission" date="2019-02" db="EMBL/GenBank/DDBJ databases">
        <title>Deep-cultivation of Planctomycetes and their phenomic and genomic characterization uncovers novel biology.</title>
        <authorList>
            <person name="Wiegand S."/>
            <person name="Jogler M."/>
            <person name="Boedeker C."/>
            <person name="Pinto D."/>
            <person name="Vollmers J."/>
            <person name="Rivas-Marin E."/>
            <person name="Kohn T."/>
            <person name="Peeters S.H."/>
            <person name="Heuer A."/>
            <person name="Rast P."/>
            <person name="Oberbeckmann S."/>
            <person name="Bunk B."/>
            <person name="Jeske O."/>
            <person name="Meyerdierks A."/>
            <person name="Storesund J.E."/>
            <person name="Kallscheuer N."/>
            <person name="Luecker S."/>
            <person name="Lage O.M."/>
            <person name="Pohl T."/>
            <person name="Merkel B.J."/>
            <person name="Hornburger P."/>
            <person name="Mueller R.-W."/>
            <person name="Bruemmer F."/>
            <person name="Labrenz M."/>
            <person name="Spormann A.M."/>
            <person name="Op den Camp H."/>
            <person name="Overmann J."/>
            <person name="Amann R."/>
            <person name="Jetten M.S.M."/>
            <person name="Mascher T."/>
            <person name="Medema M.H."/>
            <person name="Devos D.P."/>
            <person name="Kaster A.-K."/>
            <person name="Ovreas L."/>
            <person name="Rohde M."/>
            <person name="Galperin M.Y."/>
            <person name="Jogler C."/>
        </authorList>
    </citation>
    <scope>NUCLEOTIDE SEQUENCE [LARGE SCALE GENOMIC DNA]</scope>
    <source>
        <strain evidence="3 4">V22</strain>
    </source>
</reference>
<dbReference type="PANTHER" id="PTHR35342:SF5">
    <property type="entry name" value="TRICARBOXYLIC TRANSPORT PROTEIN"/>
    <property type="match status" value="1"/>
</dbReference>
<evidence type="ECO:0000259" key="2">
    <source>
        <dbReference type="Pfam" id="PF01970"/>
    </source>
</evidence>
<evidence type="ECO:0000256" key="1">
    <source>
        <dbReference type="SAM" id="Phobius"/>
    </source>
</evidence>
<sequence length="512" mass="53646" precursor="true">MSEAALAISEVFGRVDIWLIIIASACYGILVGAIPGLTATMAVALFVPLAYWLDPVAAIAAIVTMVASAIFAGDIPTVFLRIPGTPASAAYADDAAKLVQQGLAERVLCLALVCSATGGVIGSLILMFSGGQLSKVAGQFSVSEYFWLYLMGLSCAVLVSSGAKIKAVQCLLIGLLLSTIGLSASHVEPRFTFGFAPLYNGISFIPAMIGLFGLSEVFRNLSGSGEPKAVQSSVPRDSIRSMMQQAWGDTAERVKRHKLDTVRSSIIGVVIGMLPGTGSDIASWVSLAVSKRKQKSQCDEGSKSLHCIADATTSNNAALAGSWVPALVFGIPGDSVTAIVIGVLMMKNVTPGPTIFETQYPLVLSIYLIFLVANLIILPIGFLAIKLSGWLMLLPQKMLMPTIALFCVTGAYACNGGLVDVAIVIAMGLLGFVLDRYRYPLGPVVLGLILGGPLEERLVQSLTAANGSLYGMVDRPLSLTLALVTCGLGIGIMVSILRGTIASSQHNQSKDI</sequence>
<feature type="transmembrane region" description="Helical" evidence="1">
    <location>
        <begin position="477"/>
        <end position="497"/>
    </location>
</feature>
<dbReference type="RefSeq" id="WP_145260541.1">
    <property type="nucleotide sequence ID" value="NZ_CP036316.1"/>
</dbReference>
<name>A0A517T686_9PLAN</name>
<keyword evidence="1" id="KW-0812">Transmembrane</keyword>
<dbReference type="InterPro" id="IPR002823">
    <property type="entry name" value="DUF112_TM"/>
</dbReference>
<dbReference type="OrthoDB" id="9781349at2"/>
<dbReference type="PANTHER" id="PTHR35342">
    <property type="entry name" value="TRICARBOXYLIC TRANSPORT PROTEIN"/>
    <property type="match status" value="1"/>
</dbReference>
<feature type="transmembrane region" description="Helical" evidence="1">
    <location>
        <begin position="193"/>
        <end position="214"/>
    </location>
</feature>
<organism evidence="3 4">
    <name type="scientific">Calycomorphotria hydatis</name>
    <dbReference type="NCBI Taxonomy" id="2528027"/>
    <lineage>
        <taxon>Bacteria</taxon>
        <taxon>Pseudomonadati</taxon>
        <taxon>Planctomycetota</taxon>
        <taxon>Planctomycetia</taxon>
        <taxon>Planctomycetales</taxon>
        <taxon>Planctomycetaceae</taxon>
        <taxon>Calycomorphotria</taxon>
    </lineage>
</organism>
<feature type="transmembrane region" description="Helical" evidence="1">
    <location>
        <begin position="17"/>
        <end position="46"/>
    </location>
</feature>
<feature type="transmembrane region" description="Helical" evidence="1">
    <location>
        <begin position="323"/>
        <end position="346"/>
    </location>
</feature>
<protein>
    <submittedName>
        <fullName evidence="3">Tripartite tricarboxylate transporter TctA family protein</fullName>
    </submittedName>
</protein>
<feature type="transmembrane region" description="Helical" evidence="1">
    <location>
        <begin position="146"/>
        <end position="163"/>
    </location>
</feature>
<evidence type="ECO:0000313" key="4">
    <source>
        <dbReference type="Proteomes" id="UP000319976"/>
    </source>
</evidence>
<keyword evidence="1" id="KW-1133">Transmembrane helix</keyword>
<proteinExistence type="predicted"/>
<dbReference type="EMBL" id="CP036316">
    <property type="protein sequence ID" value="QDT63884.1"/>
    <property type="molecule type" value="Genomic_DNA"/>
</dbReference>
<dbReference type="AlphaFoldDB" id="A0A517T686"/>
<keyword evidence="1" id="KW-0472">Membrane</keyword>
<feature type="domain" description="DUF112" evidence="2">
    <location>
        <begin position="19"/>
        <end position="446"/>
    </location>
</feature>
<feature type="transmembrane region" description="Helical" evidence="1">
    <location>
        <begin position="366"/>
        <end position="391"/>
    </location>
</feature>
<gene>
    <name evidence="3" type="ORF">V22_11100</name>
</gene>
<feature type="transmembrane region" description="Helical" evidence="1">
    <location>
        <begin position="170"/>
        <end position="187"/>
    </location>
</feature>